<keyword evidence="2" id="KW-1185">Reference proteome</keyword>
<dbReference type="Proteomes" id="UP000594263">
    <property type="component" value="Unplaced"/>
</dbReference>
<reference evidence="1" key="1">
    <citation type="submission" date="2021-01" db="UniProtKB">
        <authorList>
            <consortium name="EnsemblPlants"/>
        </authorList>
    </citation>
    <scope>IDENTIFICATION</scope>
</reference>
<protein>
    <submittedName>
        <fullName evidence="1">Uncharacterized protein</fullName>
    </submittedName>
</protein>
<sequence length="44" mass="4931">MTPADVTLYTPGVNPLAILPPRRRTEARVEPFLSGVRVVERNKI</sequence>
<name>A0A7N0REK8_KALFE</name>
<evidence type="ECO:0000313" key="1">
    <source>
        <dbReference type="EnsemblPlants" id="Kaladp0008s0379.1.v1.1.CDS.1"/>
    </source>
</evidence>
<dbReference type="EnsemblPlants" id="Kaladp0008s0379.1.v1.1">
    <property type="protein sequence ID" value="Kaladp0008s0379.1.v1.1.CDS.1"/>
    <property type="gene ID" value="Kaladp0008s0379.v1.1"/>
</dbReference>
<organism evidence="1 2">
    <name type="scientific">Kalanchoe fedtschenkoi</name>
    <name type="common">Lavender scallops</name>
    <name type="synonym">South American air plant</name>
    <dbReference type="NCBI Taxonomy" id="63787"/>
    <lineage>
        <taxon>Eukaryota</taxon>
        <taxon>Viridiplantae</taxon>
        <taxon>Streptophyta</taxon>
        <taxon>Embryophyta</taxon>
        <taxon>Tracheophyta</taxon>
        <taxon>Spermatophyta</taxon>
        <taxon>Magnoliopsida</taxon>
        <taxon>eudicotyledons</taxon>
        <taxon>Gunneridae</taxon>
        <taxon>Pentapetalae</taxon>
        <taxon>Saxifragales</taxon>
        <taxon>Crassulaceae</taxon>
        <taxon>Kalanchoe</taxon>
    </lineage>
</organism>
<dbReference type="AlphaFoldDB" id="A0A7N0REK8"/>
<evidence type="ECO:0000313" key="2">
    <source>
        <dbReference type="Proteomes" id="UP000594263"/>
    </source>
</evidence>
<proteinExistence type="predicted"/>
<dbReference type="Gramene" id="Kaladp0008s0379.1.v1.1">
    <property type="protein sequence ID" value="Kaladp0008s0379.1.v1.1.CDS.1"/>
    <property type="gene ID" value="Kaladp0008s0379.v1.1"/>
</dbReference>
<accession>A0A7N0REK8</accession>